<gene>
    <name evidence="5 6" type="primary">LOC111120629</name>
</gene>
<dbReference type="PANTHER" id="PTHR46363">
    <property type="entry name" value="DEOXYRIBONUCLEASE TATDN2-RELATED"/>
    <property type="match status" value="1"/>
</dbReference>
<dbReference type="Proteomes" id="UP000694844">
    <property type="component" value="Chromosome 2"/>
</dbReference>
<dbReference type="Pfam" id="PF01026">
    <property type="entry name" value="TatD_DNase"/>
    <property type="match status" value="1"/>
</dbReference>
<accession>A0A8B8CMZ4</accession>
<evidence type="ECO:0000256" key="3">
    <source>
        <dbReference type="SAM" id="MobiDB-lite"/>
    </source>
</evidence>
<feature type="compositionally biased region" description="Basic residues" evidence="3">
    <location>
        <begin position="114"/>
        <end position="126"/>
    </location>
</feature>
<feature type="compositionally biased region" description="Basic and acidic residues" evidence="3">
    <location>
        <begin position="34"/>
        <end position="46"/>
    </location>
</feature>
<dbReference type="GeneID" id="111120629"/>
<keyword evidence="4" id="KW-1185">Reference proteome</keyword>
<proteinExistence type="inferred from homology"/>
<keyword evidence="2" id="KW-0378">Hydrolase</keyword>
<evidence type="ECO:0000313" key="5">
    <source>
        <dbReference type="RefSeq" id="XP_022317196.1"/>
    </source>
</evidence>
<feature type="compositionally biased region" description="Polar residues" evidence="3">
    <location>
        <begin position="713"/>
        <end position="741"/>
    </location>
</feature>
<reference evidence="5 6" key="1">
    <citation type="submission" date="2025-04" db="UniProtKB">
        <authorList>
            <consortium name="RefSeq"/>
        </authorList>
    </citation>
    <scope>IDENTIFICATION</scope>
    <source>
        <tissue evidence="5 6">Whole sample</tissue>
    </source>
</reference>
<feature type="region of interest" description="Disordered" evidence="3">
    <location>
        <begin position="883"/>
        <end position="904"/>
    </location>
</feature>
<dbReference type="Gene3D" id="3.20.20.140">
    <property type="entry name" value="Metal-dependent hydrolases"/>
    <property type="match status" value="1"/>
</dbReference>
<dbReference type="SUPFAM" id="SSF51556">
    <property type="entry name" value="Metallo-dependent hydrolases"/>
    <property type="match status" value="1"/>
</dbReference>
<feature type="compositionally biased region" description="Basic and acidic residues" evidence="3">
    <location>
        <begin position="883"/>
        <end position="895"/>
    </location>
</feature>
<dbReference type="RefSeq" id="XP_022317196.1">
    <property type="nucleotide sequence ID" value="XM_022461488.1"/>
</dbReference>
<dbReference type="InterPro" id="IPR032466">
    <property type="entry name" value="Metal_Hydrolase"/>
</dbReference>
<name>A0A8B8CMZ4_CRAVI</name>
<dbReference type="KEGG" id="cvn:111120629"/>
<feature type="region of interest" description="Disordered" evidence="3">
    <location>
        <begin position="710"/>
        <end position="762"/>
    </location>
</feature>
<evidence type="ECO:0000313" key="4">
    <source>
        <dbReference type="Proteomes" id="UP000694844"/>
    </source>
</evidence>
<comment type="similarity">
    <text evidence="1">Belongs to the metallo-dependent hydrolases superfamily. TatD-type hydrolase family.</text>
</comment>
<feature type="region of interest" description="Disordered" evidence="3">
    <location>
        <begin position="371"/>
        <end position="392"/>
    </location>
</feature>
<dbReference type="PROSITE" id="PS01137">
    <property type="entry name" value="TATD_1"/>
    <property type="match status" value="1"/>
</dbReference>
<dbReference type="InterPro" id="IPR001130">
    <property type="entry name" value="TatD-like"/>
</dbReference>
<sequence length="1631" mass="185015">MDAALKRESDCCDQVIETVSEKDKRGKSKKGRKRERERQRRIEANAKKNQREKKDDLNNRQSLEQSGEDLKGSRKHSSPNQSNPISKTRETGGSSEDKHDSGRRKEEGKEPRSRSNKKRVERLKGKKIHLSPKKIHISSYSNSKHGVSEKSRVYKSKCVGEDWMPELLNLPDVDIVEINDEHNVWEKEAQNEVPCEAEEHISCELRHTETASKEIIYLSCEEKCSRSTSCKGSCEEEEKKDGNIFLDSIILVKGQSESQEAPQDTAFLVDSKLCLEKKRQTDLHMHISLESIEEQSKSSSWKEMEVGTINPKSDVEGIEVTENNFFSDCWIEKEQNEVQSKHKEYTKIYEITVAQHQGEGNISEKICEERGTTESGDFRNEGNVKESDHHGNMDADHFEEMVSNKEKYLDYFKGVEYTSTQAAGDSEFFGSTCSLSSLENRLRCEDMEENSDTYHNLLKNRIVALEGRISAKPCFGPRGLSRGNRNRGRLRHDPSPYQLYLKAIQSKNEKEDDHCVNICSAVTATKFWEKDKDINSKSVISGEDEEKLLLNNIVLHPEQGLLDSGSIKISPKAGVGNWPCKPPGFFTNPHPMIGPCLSSSDSWFGEKVTNGTKTEERNADSEKIINNTIEIHTLLKDRHAITKQKELFINEDAAEKLVFEGENWEDSLYDVELLMGKTQTSNAAAVVPNDSVLCERFNDESDLEQYVPEDNEASNSSMDSVSNLQPSSSRFNSQNTLSGVPTISEDENSSVRDEESNSQQECSLGNGIQQNIFKVILKESSEKSNLKTDKENLNKKIEGASKPSDIIFESRGNYNSGLKCQCSPDFVQFWLWRSCLCQAPYLCNIKRGIEGYSMSTRTVEKGRTTDISGNYLNDMWNGRDELKKETSDGEKKNGKNDGQSTHWRLGKKFGLSNEDLNTENISFDTVEHDCCDDVEDNEILDPAGGDSGDEYLVDTGAANSQTSEGTENGPDSQVMEEAGSNVHYQQQTASLPFAQTLNYMGYPENNTYAPNQTAGYKETGAGFQHVYPSLYRDPYYRYPPMYVGEGYSGQPLQMYHDHPAYHSPMYFPPFYMMASRRREMSLHYRDSHPESFPSYQHDSTQFVYDGQECSGGGRRINVEAGQRDQRNYDDRHNGRLPCVKKESYKTNENKTLPRTDESLKNHSNVYLPPHKRTLSVNEQCKGTCGSSYFCGSRCYRNSNLQQLSERNEYNKRDTLNLKDVEVEYRSGDLNYGKSGDLDYGRSGDVEHTNCSENGIYPWIKPWEFCQSAQNSKRPHSSLRFGLHQPRNQGLTSPVKTNQGVKVVEREPLCCDLLTAPSSSVESTPTSGCSRLDRFVQEPNTSSNSVHLDWRMAFHERCQNYGVGYLDSHCHIDFLFNRLDYEGKWSDFINENALTFPPSYSGCVAVFCNPNSFKSDGLWRSLSKEGNVWLAFGCHPKNARDFGRRSEDGLLRCLKNERVVALGEIGLDYSGSFIETKELQKTVFRKQIRIALEMKKPLVIHCRDAERDCLSILKQMVPQDYKIHCHCFTGDFTSAKLWLDHFPNLYIGLTPLVTYRTAIGARDVAKFISLGRLLLESDAPYFVPKTIPKEAMNFSHPGLCVTVAEEVARLKNIPVSTVMEACLENTKIMYGI</sequence>
<dbReference type="InterPro" id="IPR018228">
    <property type="entry name" value="DNase_TatD-rel_CS"/>
</dbReference>
<organism evidence="4 6">
    <name type="scientific">Crassostrea virginica</name>
    <name type="common">Eastern oyster</name>
    <dbReference type="NCBI Taxonomy" id="6565"/>
    <lineage>
        <taxon>Eukaryota</taxon>
        <taxon>Metazoa</taxon>
        <taxon>Spiralia</taxon>
        <taxon>Lophotrochozoa</taxon>
        <taxon>Mollusca</taxon>
        <taxon>Bivalvia</taxon>
        <taxon>Autobranchia</taxon>
        <taxon>Pteriomorphia</taxon>
        <taxon>Ostreida</taxon>
        <taxon>Ostreoidea</taxon>
        <taxon>Ostreidae</taxon>
        <taxon>Crassostrea</taxon>
    </lineage>
</organism>
<dbReference type="PANTHER" id="PTHR46363:SF1">
    <property type="entry name" value="DEOXYRIBONUCLEASE TATDN2-RELATED"/>
    <property type="match status" value="1"/>
</dbReference>
<dbReference type="CDD" id="cd01310">
    <property type="entry name" value="TatD_DNAse"/>
    <property type="match status" value="1"/>
</dbReference>
<evidence type="ECO:0000256" key="1">
    <source>
        <dbReference type="ARBA" id="ARBA00009275"/>
    </source>
</evidence>
<dbReference type="RefSeq" id="XP_022317197.1">
    <property type="nucleotide sequence ID" value="XM_022461489.1"/>
</dbReference>
<feature type="compositionally biased region" description="Basic and acidic residues" evidence="3">
    <location>
        <begin position="87"/>
        <end position="113"/>
    </location>
</feature>
<dbReference type="GO" id="GO:0016788">
    <property type="term" value="F:hydrolase activity, acting on ester bonds"/>
    <property type="evidence" value="ECO:0007669"/>
    <property type="project" value="InterPro"/>
</dbReference>
<dbReference type="OrthoDB" id="413993at2759"/>
<protein>
    <submittedName>
        <fullName evidence="5 6">Uncharacterized protein LOC111120629</fullName>
    </submittedName>
</protein>
<feature type="region of interest" description="Disordered" evidence="3">
    <location>
        <begin position="17"/>
        <end position="126"/>
    </location>
</feature>
<evidence type="ECO:0000313" key="6">
    <source>
        <dbReference type="RefSeq" id="XP_022317197.1"/>
    </source>
</evidence>
<evidence type="ECO:0000256" key="2">
    <source>
        <dbReference type="ARBA" id="ARBA00022801"/>
    </source>
</evidence>